<comment type="caution">
    <text evidence="1">The sequence shown here is derived from an EMBL/GenBank/DDBJ whole genome shotgun (WGS) entry which is preliminary data.</text>
</comment>
<accession>A0ACB5TYG8</accession>
<organism evidence="1 2">
    <name type="scientific">Ambrosiozyma monospora</name>
    <name type="common">Yeast</name>
    <name type="synonym">Endomycopsis monosporus</name>
    <dbReference type="NCBI Taxonomy" id="43982"/>
    <lineage>
        <taxon>Eukaryota</taxon>
        <taxon>Fungi</taxon>
        <taxon>Dikarya</taxon>
        <taxon>Ascomycota</taxon>
        <taxon>Saccharomycotina</taxon>
        <taxon>Pichiomycetes</taxon>
        <taxon>Pichiales</taxon>
        <taxon>Pichiaceae</taxon>
        <taxon>Ambrosiozyma</taxon>
    </lineage>
</organism>
<evidence type="ECO:0000313" key="2">
    <source>
        <dbReference type="Proteomes" id="UP001165064"/>
    </source>
</evidence>
<evidence type="ECO:0000313" key="1">
    <source>
        <dbReference type="EMBL" id="GME97794.1"/>
    </source>
</evidence>
<proteinExistence type="predicted"/>
<gene>
    <name evidence="1" type="ORF">Amon02_001032900</name>
</gene>
<keyword evidence="2" id="KW-1185">Reference proteome</keyword>
<dbReference type="Proteomes" id="UP001165064">
    <property type="component" value="Unassembled WGS sequence"/>
</dbReference>
<protein>
    <submittedName>
        <fullName evidence="1">Unnamed protein product</fullName>
    </submittedName>
</protein>
<sequence>MQQSEILNQRIQAAQSANCSHNHGQHSHTHNHNHGHTCSHNHGHTHSHSHSPAQSQAQSQPSHAHQLQPQVQGQQQVTDRQAYQMGIGTGPLAPGHVSSFASPGVLTGGLKRPLPQLQSNGGPVSGVTLGQNNNQFVNDLNAKRARLDNGSNSNAMNNNNIGGLNSTTNTTSQMQGGAGLQQQSQQVPETAAPHQLVCKWNDCNLELLDKDLNEHIFSQHVPHKTKVHEDNGDLFQCEWLDCMFSTNELESLLEHIPDCHGDHGQFGSGLGATSSTGVTA</sequence>
<name>A0ACB5TYG8_AMBMO</name>
<dbReference type="EMBL" id="BSXS01010249">
    <property type="protein sequence ID" value="GME97794.1"/>
    <property type="molecule type" value="Genomic_DNA"/>
</dbReference>
<reference evidence="1" key="1">
    <citation type="submission" date="2023-04" db="EMBL/GenBank/DDBJ databases">
        <title>Ambrosiozyma monospora NBRC 10751.</title>
        <authorList>
            <person name="Ichikawa N."/>
            <person name="Sato H."/>
            <person name="Tonouchi N."/>
        </authorList>
    </citation>
    <scope>NUCLEOTIDE SEQUENCE</scope>
    <source>
        <strain evidence="1">NBRC 10751</strain>
    </source>
</reference>